<gene>
    <name evidence="4" type="primary">LOC114433626</name>
</gene>
<organism evidence="3 4">
    <name type="scientific">Parambassis ranga</name>
    <name type="common">Indian glassy fish</name>
    <dbReference type="NCBI Taxonomy" id="210632"/>
    <lineage>
        <taxon>Eukaryota</taxon>
        <taxon>Metazoa</taxon>
        <taxon>Chordata</taxon>
        <taxon>Craniata</taxon>
        <taxon>Vertebrata</taxon>
        <taxon>Euteleostomi</taxon>
        <taxon>Actinopterygii</taxon>
        <taxon>Neopterygii</taxon>
        <taxon>Teleostei</taxon>
        <taxon>Neoteleostei</taxon>
        <taxon>Acanthomorphata</taxon>
        <taxon>Ovalentaria</taxon>
        <taxon>Ambassidae</taxon>
        <taxon>Parambassis</taxon>
    </lineage>
</organism>
<reference evidence="4" key="1">
    <citation type="submission" date="2025-08" db="UniProtKB">
        <authorList>
            <consortium name="RefSeq"/>
        </authorList>
    </citation>
    <scope>IDENTIFICATION</scope>
</reference>
<evidence type="ECO:0000256" key="2">
    <source>
        <dbReference type="SAM" id="MobiDB-lite"/>
    </source>
</evidence>
<feature type="region of interest" description="Disordered" evidence="2">
    <location>
        <begin position="139"/>
        <end position="176"/>
    </location>
</feature>
<dbReference type="AlphaFoldDB" id="A0A6P7HQW6"/>
<evidence type="ECO:0000256" key="1">
    <source>
        <dbReference type="SAM" id="Coils"/>
    </source>
</evidence>
<dbReference type="InParanoid" id="A0A6P7HQW6"/>
<feature type="coiled-coil region" evidence="1">
    <location>
        <begin position="531"/>
        <end position="565"/>
    </location>
</feature>
<feature type="region of interest" description="Disordered" evidence="2">
    <location>
        <begin position="1"/>
        <end position="39"/>
    </location>
</feature>
<keyword evidence="1" id="KW-0175">Coiled coil</keyword>
<accession>A0A6P7HQW6</accession>
<dbReference type="InterPro" id="IPR031441">
    <property type="entry name" value="Brme1"/>
</dbReference>
<evidence type="ECO:0000313" key="3">
    <source>
        <dbReference type="Proteomes" id="UP000515145"/>
    </source>
</evidence>
<name>A0A6P7HQW6_9TELE</name>
<feature type="compositionally biased region" description="Low complexity" evidence="2">
    <location>
        <begin position="473"/>
        <end position="484"/>
    </location>
</feature>
<proteinExistence type="predicted"/>
<dbReference type="GeneID" id="114433626"/>
<dbReference type="GO" id="GO:1990918">
    <property type="term" value="P:double-strand break repair involved in meiotic recombination"/>
    <property type="evidence" value="ECO:0007669"/>
    <property type="project" value="InterPro"/>
</dbReference>
<feature type="compositionally biased region" description="Basic and acidic residues" evidence="2">
    <location>
        <begin position="142"/>
        <end position="173"/>
    </location>
</feature>
<dbReference type="Proteomes" id="UP000515145">
    <property type="component" value="Chromosome 1"/>
</dbReference>
<dbReference type="RefSeq" id="XP_028258075.1">
    <property type="nucleotide sequence ID" value="XM_028402274.1"/>
</dbReference>
<sequence length="574" mass="62468">MAKRKATINSREDLGPLAPPQTRFLRSRKRKSPSDEISLTDDVQAALNQQGSDGKNTLVLSSTVTVVVTPLPSPQSSPLQKCAMIIDQQNEAAQQSSLEKQHGSSSEKQTEATNEAENIYLTNLAVTEEEKATVTNPIDDSQLERLNKHSDDDTNMIEKNKEENAADGCKRSPDQTGTDELHVLMLVSEDADGSSATALKNLERKQKNSQEDSSKIDVKQNTMESEAGLPAKKKQRMGVCGLTEKERRQILLIQNRENGEKGMERGEIYNDTAEPLIMSPSVSIPAYSITEQSQAEPKLQSSHCGENDRKNEVHATVTASDGTRTVCEGKEDIAPDPEQTGVPESDIPAEKTGVEGLGNQLPDFKGHTVKIMAEKLEKQKLEDGSEEVSCNSAITFHTSHKKDEVNQDATEVAQLQVITVTTAVDEKKEEMTGDAVGGDNQTGGLNCGSVEVCEATVTPSISEKKHSCETDAEPTASSSTASAEGAQTRDTADLFGFGCLDYVSDSQLNTIVLIEEVAMEKEKTNDTTECCEDATDLIHGLIRELSSLNRRVMAAHRELNSLRRSSRGSRSSMR</sequence>
<feature type="compositionally biased region" description="Basic and acidic residues" evidence="2">
    <location>
        <begin position="202"/>
        <end position="218"/>
    </location>
</feature>
<dbReference type="Pfam" id="PF15710">
    <property type="entry name" value="Brme1"/>
    <property type="match status" value="1"/>
</dbReference>
<feature type="region of interest" description="Disordered" evidence="2">
    <location>
        <begin position="90"/>
        <end position="114"/>
    </location>
</feature>
<protein>
    <submittedName>
        <fullName evidence="4">Uncharacterized protein LOC114433626</fullName>
    </submittedName>
</protein>
<feature type="region of interest" description="Disordered" evidence="2">
    <location>
        <begin position="202"/>
        <end position="238"/>
    </location>
</feature>
<keyword evidence="3" id="KW-1185">Reference proteome</keyword>
<feature type="region of interest" description="Disordered" evidence="2">
    <location>
        <begin position="463"/>
        <end position="487"/>
    </location>
</feature>
<dbReference type="FunCoup" id="A0A6P7HQW6">
    <property type="interactions" value="123"/>
</dbReference>
<dbReference type="OrthoDB" id="9940137at2759"/>
<evidence type="ECO:0000313" key="4">
    <source>
        <dbReference type="RefSeq" id="XP_028258075.1"/>
    </source>
</evidence>